<protein>
    <submittedName>
        <fullName evidence="2">Uncharacterized protein</fullName>
    </submittedName>
</protein>
<comment type="caution">
    <text evidence="2">The sequence shown here is derived from an EMBL/GenBank/DDBJ whole genome shotgun (WGS) entry which is preliminary data.</text>
</comment>
<evidence type="ECO:0000313" key="2">
    <source>
        <dbReference type="EMBL" id="KAA3674699.1"/>
    </source>
</evidence>
<organism evidence="2 3">
    <name type="scientific">Paragonimus westermani</name>
    <dbReference type="NCBI Taxonomy" id="34504"/>
    <lineage>
        <taxon>Eukaryota</taxon>
        <taxon>Metazoa</taxon>
        <taxon>Spiralia</taxon>
        <taxon>Lophotrochozoa</taxon>
        <taxon>Platyhelminthes</taxon>
        <taxon>Trematoda</taxon>
        <taxon>Digenea</taxon>
        <taxon>Plagiorchiida</taxon>
        <taxon>Troglotremata</taxon>
        <taxon>Troglotrematidae</taxon>
        <taxon>Paragonimus</taxon>
    </lineage>
</organism>
<name>A0A5J4NHB5_9TREM</name>
<evidence type="ECO:0000313" key="3">
    <source>
        <dbReference type="Proteomes" id="UP000324629"/>
    </source>
</evidence>
<keyword evidence="3" id="KW-1185">Reference proteome</keyword>
<dbReference type="AlphaFoldDB" id="A0A5J4NHB5"/>
<proteinExistence type="predicted"/>
<evidence type="ECO:0000256" key="1">
    <source>
        <dbReference type="SAM" id="Phobius"/>
    </source>
</evidence>
<keyword evidence="1" id="KW-0472">Membrane</keyword>
<accession>A0A5J4NHB5</accession>
<keyword evidence="1" id="KW-1133">Transmembrane helix</keyword>
<keyword evidence="1" id="KW-0812">Transmembrane</keyword>
<sequence length="50" mass="5954">MFRPQSPPIEVPNPNPRYFNTLQKSWAVSIFVLLYIIQWRMVLLNAFTDT</sequence>
<gene>
    <name evidence="2" type="ORF">DEA37_0003394</name>
</gene>
<feature type="transmembrane region" description="Helical" evidence="1">
    <location>
        <begin position="26"/>
        <end position="47"/>
    </location>
</feature>
<dbReference type="Proteomes" id="UP000324629">
    <property type="component" value="Unassembled WGS sequence"/>
</dbReference>
<dbReference type="EMBL" id="QNGE01002973">
    <property type="protein sequence ID" value="KAA3674699.1"/>
    <property type="molecule type" value="Genomic_DNA"/>
</dbReference>
<reference evidence="2 3" key="1">
    <citation type="journal article" date="2019" name="Gigascience">
        <title>Whole-genome sequence of the oriental lung fluke Paragonimus westermani.</title>
        <authorList>
            <person name="Oey H."/>
            <person name="Zakrzewski M."/>
            <person name="Narain K."/>
            <person name="Devi K.R."/>
            <person name="Agatsuma T."/>
            <person name="Nawaratna S."/>
            <person name="Gobert G.N."/>
            <person name="Jones M.K."/>
            <person name="Ragan M.A."/>
            <person name="McManus D.P."/>
            <person name="Krause L."/>
        </authorList>
    </citation>
    <scope>NUCLEOTIDE SEQUENCE [LARGE SCALE GENOMIC DNA]</scope>
    <source>
        <strain evidence="2 3">IND2009</strain>
    </source>
</reference>